<comment type="function">
    <text evidence="7">Exhibits a very high intrinsic GTPase hydrolysis rate. Involved in the addition of a carboxymethylaminomethyl (cmnm) group at the wobble position (U34) of certain tRNAs, forming tRNA-cmnm(5)s(2)U34.</text>
</comment>
<evidence type="ECO:0000313" key="10">
    <source>
        <dbReference type="EMBL" id="TCS64856.1"/>
    </source>
</evidence>
<keyword evidence="11" id="KW-1185">Reference proteome</keyword>
<dbReference type="NCBIfam" id="TIGR00231">
    <property type="entry name" value="small_GTP"/>
    <property type="match status" value="1"/>
</dbReference>
<dbReference type="GO" id="GO:0003924">
    <property type="term" value="F:GTPase activity"/>
    <property type="evidence" value="ECO:0007669"/>
    <property type="project" value="UniProtKB-UniRule"/>
</dbReference>
<keyword evidence="5 7" id="KW-0630">Potassium</keyword>
<dbReference type="InterPro" id="IPR005225">
    <property type="entry name" value="Small_GTP-bd"/>
</dbReference>
<dbReference type="InterPro" id="IPR018948">
    <property type="entry name" value="GTP-bd_TrmE_N"/>
</dbReference>
<name>A0A4R3JHW5_9PROT</name>
<accession>A0A4R3JHW5</accession>
<keyword evidence="7" id="KW-0963">Cytoplasm</keyword>
<evidence type="ECO:0000256" key="1">
    <source>
        <dbReference type="ARBA" id="ARBA00011043"/>
    </source>
</evidence>
<gene>
    <name evidence="7" type="primary">mnmE</name>
    <name evidence="7" type="synonym">trmE</name>
    <name evidence="10" type="ORF">EDD55_101187</name>
</gene>
<evidence type="ECO:0000313" key="11">
    <source>
        <dbReference type="Proteomes" id="UP000295304"/>
    </source>
</evidence>
<feature type="binding site" evidence="7">
    <location>
        <position position="22"/>
    </location>
    <ligand>
        <name>(6S)-5-formyl-5,6,7,8-tetrahydrofolate</name>
        <dbReference type="ChEBI" id="CHEBI:57457"/>
    </ligand>
</feature>
<evidence type="ECO:0000256" key="7">
    <source>
        <dbReference type="HAMAP-Rule" id="MF_00379"/>
    </source>
</evidence>
<dbReference type="InterPro" id="IPR031168">
    <property type="entry name" value="G_TrmE"/>
</dbReference>
<dbReference type="Pfam" id="PF12631">
    <property type="entry name" value="MnmE_helical"/>
    <property type="match status" value="1"/>
</dbReference>
<evidence type="ECO:0000259" key="9">
    <source>
        <dbReference type="PROSITE" id="PS51709"/>
    </source>
</evidence>
<keyword evidence="3 7" id="KW-0547">Nucleotide-binding</keyword>
<evidence type="ECO:0000256" key="6">
    <source>
        <dbReference type="ARBA" id="ARBA00023134"/>
    </source>
</evidence>
<dbReference type="Gene3D" id="3.40.50.300">
    <property type="entry name" value="P-loop containing nucleotide triphosphate hydrolases"/>
    <property type="match status" value="1"/>
</dbReference>
<comment type="caution">
    <text evidence="10">The sequence shown here is derived from an EMBL/GenBank/DDBJ whole genome shotgun (WGS) entry which is preliminary data.</text>
</comment>
<feature type="domain" description="TrmE-type G" evidence="9">
    <location>
        <begin position="218"/>
        <end position="390"/>
    </location>
</feature>
<dbReference type="HAMAP" id="MF_00379">
    <property type="entry name" value="GTPase_MnmE"/>
    <property type="match status" value="1"/>
</dbReference>
<feature type="binding site" evidence="7">
    <location>
        <position position="232"/>
    </location>
    <ligand>
        <name>Mg(2+)</name>
        <dbReference type="ChEBI" id="CHEBI:18420"/>
    </ligand>
</feature>
<comment type="cofactor">
    <cofactor evidence="7">
        <name>K(+)</name>
        <dbReference type="ChEBI" id="CHEBI:29103"/>
    </cofactor>
    <text evidence="7">Binds 1 potassium ion per subunit.</text>
</comment>
<dbReference type="InterPro" id="IPR027417">
    <property type="entry name" value="P-loop_NTPase"/>
</dbReference>
<dbReference type="GO" id="GO:0046872">
    <property type="term" value="F:metal ion binding"/>
    <property type="evidence" value="ECO:0007669"/>
    <property type="project" value="UniProtKB-KW"/>
</dbReference>
<dbReference type="GO" id="GO:0005525">
    <property type="term" value="F:GTP binding"/>
    <property type="evidence" value="ECO:0007669"/>
    <property type="project" value="UniProtKB-UniRule"/>
</dbReference>
<dbReference type="PRINTS" id="PR00326">
    <property type="entry name" value="GTP1OBG"/>
</dbReference>
<dbReference type="GO" id="GO:0030488">
    <property type="term" value="P:tRNA methylation"/>
    <property type="evidence" value="ECO:0007669"/>
    <property type="project" value="TreeGrafter"/>
</dbReference>
<dbReference type="CDD" id="cd14858">
    <property type="entry name" value="TrmE_N"/>
    <property type="match status" value="1"/>
</dbReference>
<dbReference type="RefSeq" id="WP_132937601.1">
    <property type="nucleotide sequence ID" value="NZ_CP119676.1"/>
</dbReference>
<organism evidence="10 11">
    <name type="scientific">Varunaivibrio sulfuroxidans</name>
    <dbReference type="NCBI Taxonomy" id="1773489"/>
    <lineage>
        <taxon>Bacteria</taxon>
        <taxon>Pseudomonadati</taxon>
        <taxon>Pseudomonadota</taxon>
        <taxon>Alphaproteobacteria</taxon>
        <taxon>Rhodospirillales</taxon>
        <taxon>Magnetovibrionaceae</taxon>
        <taxon>Varunaivibrio</taxon>
    </lineage>
</organism>
<comment type="subunit">
    <text evidence="7">Homodimer. Heterotetramer of two MnmE and two MnmG subunits.</text>
</comment>
<comment type="similarity">
    <text evidence="1 7 8">Belongs to the TRAFAC class TrmE-Era-EngA-EngB-Septin-like GTPase superfamily. TrmE GTPase family.</text>
</comment>
<dbReference type="GO" id="GO:0002098">
    <property type="term" value="P:tRNA wobble uridine modification"/>
    <property type="evidence" value="ECO:0007669"/>
    <property type="project" value="TreeGrafter"/>
</dbReference>
<dbReference type="PROSITE" id="PS51709">
    <property type="entry name" value="G_TRME"/>
    <property type="match status" value="1"/>
</dbReference>
<reference evidence="10 11" key="1">
    <citation type="submission" date="2019-03" db="EMBL/GenBank/DDBJ databases">
        <title>Genomic Encyclopedia of Type Strains, Phase IV (KMG-IV): sequencing the most valuable type-strain genomes for metagenomic binning, comparative biology and taxonomic classification.</title>
        <authorList>
            <person name="Goeker M."/>
        </authorList>
    </citation>
    <scope>NUCLEOTIDE SEQUENCE [LARGE SCALE GENOMIC DNA]</scope>
    <source>
        <strain evidence="10 11">DSM 101688</strain>
    </source>
</reference>
<comment type="subcellular location">
    <subcellularLocation>
        <location evidence="7">Cytoplasm</location>
    </subcellularLocation>
</comment>
<dbReference type="Pfam" id="PF01926">
    <property type="entry name" value="MMR_HSR1"/>
    <property type="match status" value="1"/>
</dbReference>
<proteinExistence type="inferred from homology"/>
<dbReference type="AlphaFoldDB" id="A0A4R3JHW5"/>
<feature type="binding site" evidence="7">
    <location>
        <begin position="272"/>
        <end position="275"/>
    </location>
    <ligand>
        <name>GTP</name>
        <dbReference type="ChEBI" id="CHEBI:37565"/>
    </ligand>
</feature>
<feature type="binding site" evidence="7">
    <location>
        <position position="253"/>
    </location>
    <ligand>
        <name>Mg(2+)</name>
        <dbReference type="ChEBI" id="CHEBI:18420"/>
    </ligand>
</feature>
<evidence type="ECO:0000256" key="4">
    <source>
        <dbReference type="ARBA" id="ARBA00022801"/>
    </source>
</evidence>
<evidence type="ECO:0000256" key="3">
    <source>
        <dbReference type="ARBA" id="ARBA00022741"/>
    </source>
</evidence>
<dbReference type="InterPro" id="IPR004520">
    <property type="entry name" value="GTPase_MnmE"/>
</dbReference>
<dbReference type="InterPro" id="IPR027368">
    <property type="entry name" value="MnmE_dom2"/>
</dbReference>
<dbReference type="Gene3D" id="3.30.1360.120">
    <property type="entry name" value="Probable tRNA modification gtpase trme, domain 1"/>
    <property type="match status" value="1"/>
</dbReference>
<comment type="caution">
    <text evidence="7">Lacks conserved residue(s) required for the propagation of feature annotation.</text>
</comment>
<dbReference type="InterPro" id="IPR006073">
    <property type="entry name" value="GTP-bd"/>
</dbReference>
<dbReference type="InterPro" id="IPR027266">
    <property type="entry name" value="TrmE/GcvT-like"/>
</dbReference>
<feature type="binding site" evidence="7">
    <location>
        <position position="464"/>
    </location>
    <ligand>
        <name>(6S)-5-formyl-5,6,7,8-tetrahydrofolate</name>
        <dbReference type="ChEBI" id="CHEBI:57457"/>
    </ligand>
</feature>
<dbReference type="Pfam" id="PF10396">
    <property type="entry name" value="TrmE_N"/>
    <property type="match status" value="1"/>
</dbReference>
<feature type="binding site" evidence="7">
    <location>
        <position position="81"/>
    </location>
    <ligand>
        <name>(6S)-5-formyl-5,6,7,8-tetrahydrofolate</name>
        <dbReference type="ChEBI" id="CHEBI:57457"/>
    </ligand>
</feature>
<dbReference type="Gene3D" id="1.20.120.430">
    <property type="entry name" value="tRNA modification GTPase MnmE domain 2"/>
    <property type="match status" value="1"/>
</dbReference>
<evidence type="ECO:0000256" key="2">
    <source>
        <dbReference type="ARBA" id="ARBA00022694"/>
    </source>
</evidence>
<dbReference type="PANTHER" id="PTHR42714">
    <property type="entry name" value="TRNA MODIFICATION GTPASE GTPBP3"/>
    <property type="match status" value="1"/>
</dbReference>
<evidence type="ECO:0000256" key="5">
    <source>
        <dbReference type="ARBA" id="ARBA00022958"/>
    </source>
</evidence>
<dbReference type="GO" id="GO:0005737">
    <property type="term" value="C:cytoplasm"/>
    <property type="evidence" value="ECO:0007669"/>
    <property type="project" value="UniProtKB-SubCell"/>
</dbReference>
<keyword evidence="2 7" id="KW-0819">tRNA processing</keyword>
<feature type="binding site" evidence="7">
    <location>
        <position position="121"/>
    </location>
    <ligand>
        <name>(6S)-5-formyl-5,6,7,8-tetrahydrofolate</name>
        <dbReference type="ChEBI" id="CHEBI:57457"/>
    </ligand>
</feature>
<keyword evidence="4 7" id="KW-0378">Hydrolase</keyword>
<keyword evidence="7" id="KW-0479">Metal-binding</keyword>
<dbReference type="EC" id="3.6.-.-" evidence="7"/>
<keyword evidence="6 7" id="KW-0342">GTP-binding</keyword>
<dbReference type="SUPFAM" id="SSF52540">
    <property type="entry name" value="P-loop containing nucleoside triphosphate hydrolases"/>
    <property type="match status" value="1"/>
</dbReference>
<sequence length="464" mass="50852">MSDWTIYAPASAPGRAGVAVFRVSGPACRDVFFKFTGQHPTKPRFAYYVELTDPVDGGAIDDALALFFQGPASFTGEDVVEFHVHGSSAVMHKLSDVLSRIPGVRLADPGEFTRRAFENGKMDLTRAEGLADLIDAETEAQRKQALRQSRGALAVLYDGWRDRLLSQRVRVEALIDFSDQEDVSDALSGPARDEMYEIMREIERHLDDGRRGERLRSGVHLAIVGPPNAGKSSLLNALSNRDAAIVSEKPGTTRDVIELRLDLGGYPVVIADTAGIRRGADSVEEEGVRRARVRAAEADICLFVYDASDPATWEGGDAGERTDVARKEGVHESIAPSDIANVTRIIVFNKVDRVPGFYPPPYSGGRSVVISLKTNEGMEDLLSLLENNVRTRCESAAGPGITRQRHRECLQATHDHLRRALDASDLDLCAEDLRLSLNALGRITGRVDVEDLLDVVFRDFCIGK</sequence>
<dbReference type="Proteomes" id="UP000295304">
    <property type="component" value="Unassembled WGS sequence"/>
</dbReference>
<dbReference type="OrthoDB" id="9805918at2"/>
<dbReference type="FunFam" id="3.30.1360.120:FF:000007">
    <property type="entry name" value="tRNA modification GTPase GTPBP3, mitochondrial"/>
    <property type="match status" value="1"/>
</dbReference>
<dbReference type="NCBIfam" id="NF003661">
    <property type="entry name" value="PRK05291.1-3"/>
    <property type="match status" value="1"/>
</dbReference>
<dbReference type="NCBIfam" id="TIGR00450">
    <property type="entry name" value="mnmE_trmE_thdF"/>
    <property type="match status" value="1"/>
</dbReference>
<keyword evidence="7" id="KW-0460">Magnesium</keyword>
<dbReference type="InterPro" id="IPR025867">
    <property type="entry name" value="MnmE_helical"/>
</dbReference>
<evidence type="ECO:0000256" key="8">
    <source>
        <dbReference type="RuleBase" id="RU003313"/>
    </source>
</evidence>
<feature type="binding site" evidence="7">
    <location>
        <begin position="228"/>
        <end position="233"/>
    </location>
    <ligand>
        <name>GTP</name>
        <dbReference type="ChEBI" id="CHEBI:37565"/>
    </ligand>
</feature>
<dbReference type="PANTHER" id="PTHR42714:SF2">
    <property type="entry name" value="TRNA MODIFICATION GTPASE GTPBP3, MITOCHONDRIAL"/>
    <property type="match status" value="1"/>
</dbReference>
<feature type="binding site" evidence="7">
    <location>
        <begin position="247"/>
        <end position="253"/>
    </location>
    <ligand>
        <name>GTP</name>
        <dbReference type="ChEBI" id="CHEBI:37565"/>
    </ligand>
</feature>
<dbReference type="CDD" id="cd04164">
    <property type="entry name" value="trmE"/>
    <property type="match status" value="1"/>
</dbReference>
<protein>
    <recommendedName>
        <fullName evidence="7">tRNA modification GTPase MnmE</fullName>
        <ecNumber evidence="7">3.6.-.-</ecNumber>
    </recommendedName>
</protein>
<dbReference type="EMBL" id="SLZW01000001">
    <property type="protein sequence ID" value="TCS64856.1"/>
    <property type="molecule type" value="Genomic_DNA"/>
</dbReference>